<evidence type="ECO:0000259" key="2">
    <source>
        <dbReference type="Pfam" id="PF02470"/>
    </source>
</evidence>
<dbReference type="EMBL" id="AP014836">
    <property type="protein sequence ID" value="BAW80983.1"/>
    <property type="molecule type" value="Genomic_DNA"/>
</dbReference>
<sequence>MTMRQSPAVELTVGVFVAAGLIALFILAIKVSNLSLINKENTYSVTAKFQNIGTLKVRSAVTLSGVTVGRIASIKIDPQTYEAEVIIRINSEYDYLPDDTSASIYTAGLLGEQYVALEPGGSDTYLKEGSEITLTQSALVLEKLIGQFIYSKAAGDSK</sequence>
<organism evidence="3 4">
    <name type="scientific">Candidatus Nitrosoglobus terrae</name>
    <dbReference type="NCBI Taxonomy" id="1630141"/>
    <lineage>
        <taxon>Bacteria</taxon>
        <taxon>Pseudomonadati</taxon>
        <taxon>Pseudomonadota</taxon>
        <taxon>Gammaproteobacteria</taxon>
        <taxon>Chromatiales</taxon>
        <taxon>Chromatiaceae</taxon>
        <taxon>Candidatus Nitrosoglobus</taxon>
    </lineage>
</organism>
<dbReference type="AlphaFoldDB" id="A0A1Q2SPE8"/>
<name>A0A1Q2SPE8_9GAMM</name>
<protein>
    <submittedName>
        <fullName evidence="3">ABC transporter substrate-binding protein</fullName>
    </submittedName>
</protein>
<dbReference type="GO" id="GO:0005548">
    <property type="term" value="F:phospholipid transporter activity"/>
    <property type="evidence" value="ECO:0007669"/>
    <property type="project" value="TreeGrafter"/>
</dbReference>
<proteinExistence type="predicted"/>
<keyword evidence="4" id="KW-1185">Reference proteome</keyword>
<dbReference type="InterPro" id="IPR003399">
    <property type="entry name" value="Mce/MlaD"/>
</dbReference>
<keyword evidence="1" id="KW-0812">Transmembrane</keyword>
<reference evidence="3 4" key="1">
    <citation type="journal article" date="2017" name="ISME J.">
        <title>An acid-tolerant ammonia-oxidizing ?-proteobacterium from soil.</title>
        <authorList>
            <person name="Hayatsu M."/>
            <person name="Tago K."/>
            <person name="Uchiyama I."/>
            <person name="Toyoda A."/>
            <person name="Wang Y."/>
            <person name="Shimomura Y."/>
            <person name="Okubo T."/>
            <person name="Kurisu F."/>
            <person name="Hirono Y."/>
            <person name="Nonaka K."/>
            <person name="Akiyama H."/>
            <person name="Itoh T."/>
            <person name="Takami H."/>
        </authorList>
    </citation>
    <scope>NUCLEOTIDE SEQUENCE [LARGE SCALE GENOMIC DNA]</scope>
    <source>
        <strain evidence="3 4">TAO100</strain>
    </source>
</reference>
<feature type="transmembrane region" description="Helical" evidence="1">
    <location>
        <begin position="12"/>
        <end position="29"/>
    </location>
</feature>
<dbReference type="PANTHER" id="PTHR33371">
    <property type="entry name" value="INTERMEMBRANE PHOSPHOLIPID TRANSPORT SYSTEM BINDING PROTEIN MLAD-RELATED"/>
    <property type="match status" value="1"/>
</dbReference>
<keyword evidence="1" id="KW-1133">Transmembrane helix</keyword>
<evidence type="ECO:0000313" key="3">
    <source>
        <dbReference type="EMBL" id="BAW80983.1"/>
    </source>
</evidence>
<dbReference type="InterPro" id="IPR030970">
    <property type="entry name" value="ABC_MlaD"/>
</dbReference>
<dbReference type="InterPro" id="IPR052336">
    <property type="entry name" value="MlaD_Phospholipid_Transporter"/>
</dbReference>
<dbReference type="Pfam" id="PF02470">
    <property type="entry name" value="MlaD"/>
    <property type="match status" value="1"/>
</dbReference>
<dbReference type="NCBIfam" id="TIGR04430">
    <property type="entry name" value="OM_asym_MlaD"/>
    <property type="match status" value="1"/>
</dbReference>
<dbReference type="PANTHER" id="PTHR33371:SF4">
    <property type="entry name" value="INTERMEMBRANE PHOSPHOLIPID TRANSPORT SYSTEM BINDING PROTEIN MLAD"/>
    <property type="match status" value="1"/>
</dbReference>
<accession>A0A1Q2SPE8</accession>
<keyword evidence="1" id="KW-0472">Membrane</keyword>
<gene>
    <name evidence="3" type="ORF">TAO_1613</name>
</gene>
<feature type="domain" description="Mce/MlaD" evidence="2">
    <location>
        <begin position="41"/>
        <end position="120"/>
    </location>
</feature>
<dbReference type="GO" id="GO:0005543">
    <property type="term" value="F:phospholipid binding"/>
    <property type="evidence" value="ECO:0007669"/>
    <property type="project" value="TreeGrafter"/>
</dbReference>
<dbReference type="KEGG" id="ntt:TAO_1613"/>
<evidence type="ECO:0000256" key="1">
    <source>
        <dbReference type="SAM" id="Phobius"/>
    </source>
</evidence>
<evidence type="ECO:0000313" key="4">
    <source>
        <dbReference type="Proteomes" id="UP000243679"/>
    </source>
</evidence>
<dbReference type="Proteomes" id="UP000243679">
    <property type="component" value="Chromosome"/>
</dbReference>